<proteinExistence type="inferred from homology"/>
<dbReference type="SMART" id="SM00493">
    <property type="entry name" value="TOPRIM"/>
    <property type="match status" value="1"/>
</dbReference>
<keyword evidence="1" id="KW-0233">DNA recombination</keyword>
<sequence>MATSGGPEIEQLIQLMARLPGLGPRSARRAVLQLIKKKEALMVPLSAALDRAVDAVRVCEVCGNIDTRSPCGICADPRRAEGGLLIVVEDVSDLWALERAGVGMVKYHVLGGVLSPLDGVGPEDLSIDALVRRAPEFSEIVLAVNATVEGQTTAHYITDRLAGSGVKVTRLAHGVPVGGELDYLDEGTLSQALKARTAI</sequence>
<accession>A0A5B9DJ92</accession>
<dbReference type="Pfam" id="PF21175">
    <property type="entry name" value="RecR_C"/>
    <property type="match status" value="1"/>
</dbReference>
<dbReference type="HAMAP" id="MF_00017">
    <property type="entry name" value="RecR"/>
    <property type="match status" value="1"/>
</dbReference>
<dbReference type="Gene3D" id="6.10.250.240">
    <property type="match status" value="1"/>
</dbReference>
<dbReference type="Pfam" id="PF13662">
    <property type="entry name" value="Toprim_4"/>
    <property type="match status" value="1"/>
</dbReference>
<dbReference type="PANTHER" id="PTHR30446:SF0">
    <property type="entry name" value="RECOMBINATION PROTEIN RECR"/>
    <property type="match status" value="1"/>
</dbReference>
<keyword evidence="1" id="KW-0862">Zinc</keyword>
<keyword evidence="1" id="KW-0863">Zinc-finger</keyword>
<name>A0A5B9DJ92_9HYPH</name>
<dbReference type="PROSITE" id="PS50880">
    <property type="entry name" value="TOPRIM"/>
    <property type="match status" value="1"/>
</dbReference>
<dbReference type="SUPFAM" id="SSF111304">
    <property type="entry name" value="Recombination protein RecR"/>
    <property type="match status" value="1"/>
</dbReference>
<evidence type="ECO:0000313" key="3">
    <source>
        <dbReference type="Proteomes" id="UP000321062"/>
    </source>
</evidence>
<dbReference type="InterPro" id="IPR034137">
    <property type="entry name" value="TOPRIM_RecR"/>
</dbReference>
<dbReference type="Pfam" id="PF02132">
    <property type="entry name" value="RecR_ZnF"/>
    <property type="match status" value="1"/>
</dbReference>
<dbReference type="Proteomes" id="UP000321062">
    <property type="component" value="Chromosome"/>
</dbReference>
<dbReference type="InterPro" id="IPR023627">
    <property type="entry name" value="Rcmb_RecR"/>
</dbReference>
<dbReference type="GO" id="GO:0003677">
    <property type="term" value="F:DNA binding"/>
    <property type="evidence" value="ECO:0007669"/>
    <property type="project" value="UniProtKB-UniRule"/>
</dbReference>
<evidence type="ECO:0000313" key="2">
    <source>
        <dbReference type="EMBL" id="QEE19157.1"/>
    </source>
</evidence>
<evidence type="ECO:0000256" key="1">
    <source>
        <dbReference type="HAMAP-Rule" id="MF_00017"/>
    </source>
</evidence>
<dbReference type="Pfam" id="PF21176">
    <property type="entry name" value="RecR_HhH"/>
    <property type="match status" value="1"/>
</dbReference>
<organism evidence="2 3">
    <name type="scientific">Paradevosia tibetensis</name>
    <dbReference type="NCBI Taxonomy" id="1447062"/>
    <lineage>
        <taxon>Bacteria</taxon>
        <taxon>Pseudomonadati</taxon>
        <taxon>Pseudomonadota</taxon>
        <taxon>Alphaproteobacteria</taxon>
        <taxon>Hyphomicrobiales</taxon>
        <taxon>Devosiaceae</taxon>
        <taxon>Paradevosia</taxon>
    </lineage>
</organism>
<gene>
    <name evidence="1 2" type="primary">recR</name>
    <name evidence="2" type="ORF">FNA67_02740</name>
</gene>
<dbReference type="OrthoDB" id="9802672at2"/>
<reference evidence="2 3" key="1">
    <citation type="journal article" date="2015" name="Int. J. Syst. Evol. Microbiol.">
        <title>Youhaiella tibetensis gen. nov., sp. nov., isolated from subsurface sediment.</title>
        <authorList>
            <person name="Wang Y.X."/>
            <person name="Huang F.Q."/>
            <person name="Nogi Y."/>
            <person name="Pang S.J."/>
            <person name="Wang P.K."/>
            <person name="Lv J."/>
        </authorList>
    </citation>
    <scope>NUCLEOTIDE SEQUENCE [LARGE SCALE GENOMIC DNA]</scope>
    <source>
        <strain evidence="3">fig4</strain>
    </source>
</reference>
<dbReference type="PANTHER" id="PTHR30446">
    <property type="entry name" value="RECOMBINATION PROTEIN RECR"/>
    <property type="match status" value="1"/>
</dbReference>
<dbReference type="InterPro" id="IPR000093">
    <property type="entry name" value="DNA_Rcmb_RecR"/>
</dbReference>
<dbReference type="InterPro" id="IPR006171">
    <property type="entry name" value="TOPRIM_dom"/>
</dbReference>
<keyword evidence="1" id="KW-0479">Metal-binding</keyword>
<comment type="similarity">
    <text evidence="1">Belongs to the RecR family.</text>
</comment>
<dbReference type="AlphaFoldDB" id="A0A5B9DJ92"/>
<protein>
    <recommendedName>
        <fullName evidence="1">Recombination protein RecR</fullName>
    </recommendedName>
</protein>
<keyword evidence="1" id="KW-0227">DNA damage</keyword>
<dbReference type="Gene3D" id="1.10.8.420">
    <property type="entry name" value="RecR Domain 1"/>
    <property type="match status" value="1"/>
</dbReference>
<dbReference type="CDD" id="cd01025">
    <property type="entry name" value="TOPRIM_recR"/>
    <property type="match status" value="1"/>
</dbReference>
<dbReference type="GO" id="GO:0008270">
    <property type="term" value="F:zinc ion binding"/>
    <property type="evidence" value="ECO:0007669"/>
    <property type="project" value="UniProtKB-KW"/>
</dbReference>
<dbReference type="Gene3D" id="3.40.1360.10">
    <property type="match status" value="1"/>
</dbReference>
<dbReference type="RefSeq" id="WP_147654978.1">
    <property type="nucleotide sequence ID" value="NZ_BMFM01000001.1"/>
</dbReference>
<comment type="function">
    <text evidence="1">May play a role in DNA repair. It seems to be involved in an RecBC-independent recombinational process of DNA repair. It may act with RecF and RecO.</text>
</comment>
<keyword evidence="3" id="KW-1185">Reference proteome</keyword>
<keyword evidence="1" id="KW-0234">DNA repair</keyword>
<feature type="zinc finger region" description="C4-type" evidence="1">
    <location>
        <begin position="59"/>
        <end position="74"/>
    </location>
</feature>
<dbReference type="NCBIfam" id="TIGR00615">
    <property type="entry name" value="recR"/>
    <property type="match status" value="1"/>
</dbReference>
<dbReference type="InterPro" id="IPR015967">
    <property type="entry name" value="Rcmb_RecR_Znf"/>
</dbReference>
<dbReference type="GO" id="GO:0006281">
    <property type="term" value="P:DNA repair"/>
    <property type="evidence" value="ECO:0007669"/>
    <property type="project" value="UniProtKB-UniRule"/>
</dbReference>
<dbReference type="KEGG" id="yti:FNA67_02740"/>
<dbReference type="GO" id="GO:0006310">
    <property type="term" value="P:DNA recombination"/>
    <property type="evidence" value="ECO:0007669"/>
    <property type="project" value="UniProtKB-UniRule"/>
</dbReference>
<dbReference type="EMBL" id="CP041690">
    <property type="protein sequence ID" value="QEE19157.1"/>
    <property type="molecule type" value="Genomic_DNA"/>
</dbReference>